<protein>
    <submittedName>
        <fullName evidence="2">Serine/arginine repetitive matrix protein 4</fullName>
    </submittedName>
</protein>
<evidence type="ECO:0000256" key="1">
    <source>
        <dbReference type="SAM" id="MobiDB-lite"/>
    </source>
</evidence>
<sequence>MASVQQGEKQLFEKFWRGTFKAVATPRPESVIVASITARKPLPRSETTNCLSYPTEDRRSEKPSGNLAQEASKTNGCVKGKDRRENTHHRSRSSLGHEECMPPPPSRGKKKKKKSTRKKRRRSPSYSPSPVKKKKKKSSKKRKRNSCQSRHRDRSREERHKARRRRSRHHSKNTEKRSISAEVQASYSSSQTLQIYSFLSAKEVG</sequence>
<dbReference type="EMBL" id="AKHW03004053">
    <property type="protein sequence ID" value="KYO31726.1"/>
    <property type="molecule type" value="Genomic_DNA"/>
</dbReference>
<dbReference type="AlphaFoldDB" id="A0A151N4G8"/>
<dbReference type="InterPro" id="IPR052109">
    <property type="entry name" value="SRRM_Domain-Containing"/>
</dbReference>
<feature type="compositionally biased region" description="Polar residues" evidence="1">
    <location>
        <begin position="181"/>
        <end position="191"/>
    </location>
</feature>
<dbReference type="GO" id="GO:0043484">
    <property type="term" value="P:regulation of RNA splicing"/>
    <property type="evidence" value="ECO:0007669"/>
    <property type="project" value="TreeGrafter"/>
</dbReference>
<dbReference type="PANTHER" id="PTHR34755">
    <property type="entry name" value="SERINE/ARGININE REPETITIVE MATRIX PROTEIN 3-RELATED"/>
    <property type="match status" value="1"/>
</dbReference>
<dbReference type="GO" id="GO:0006397">
    <property type="term" value="P:mRNA processing"/>
    <property type="evidence" value="ECO:0007669"/>
    <property type="project" value="TreeGrafter"/>
</dbReference>
<dbReference type="STRING" id="8496.A0A151N4G8"/>
<evidence type="ECO:0000313" key="3">
    <source>
        <dbReference type="Proteomes" id="UP000050525"/>
    </source>
</evidence>
<evidence type="ECO:0000313" key="2">
    <source>
        <dbReference type="EMBL" id="KYO31726.1"/>
    </source>
</evidence>
<dbReference type="GO" id="GO:0042551">
    <property type="term" value="P:neuron maturation"/>
    <property type="evidence" value="ECO:0007669"/>
    <property type="project" value="TreeGrafter"/>
</dbReference>
<dbReference type="GO" id="GO:0003729">
    <property type="term" value="F:mRNA binding"/>
    <property type="evidence" value="ECO:0007669"/>
    <property type="project" value="TreeGrafter"/>
</dbReference>
<feature type="compositionally biased region" description="Basic residues" evidence="1">
    <location>
        <begin position="161"/>
        <end position="171"/>
    </location>
</feature>
<dbReference type="GO" id="GO:0005634">
    <property type="term" value="C:nucleus"/>
    <property type="evidence" value="ECO:0007669"/>
    <property type="project" value="TreeGrafter"/>
</dbReference>
<feature type="compositionally biased region" description="Basic residues" evidence="1">
    <location>
        <begin position="131"/>
        <end position="153"/>
    </location>
</feature>
<name>A0A151N4G8_ALLMI</name>
<feature type="region of interest" description="Disordered" evidence="1">
    <location>
        <begin position="36"/>
        <end position="191"/>
    </location>
</feature>
<feature type="compositionally biased region" description="Polar residues" evidence="1">
    <location>
        <begin position="66"/>
        <end position="75"/>
    </location>
</feature>
<dbReference type="Proteomes" id="UP000050525">
    <property type="component" value="Unassembled WGS sequence"/>
</dbReference>
<accession>A0A151N4G8</accession>
<comment type="caution">
    <text evidence="2">The sequence shown here is derived from an EMBL/GenBank/DDBJ whole genome shotgun (WGS) entry which is preliminary data.</text>
</comment>
<proteinExistence type="predicted"/>
<dbReference type="PANTHER" id="PTHR34755:SF1">
    <property type="entry name" value="SERINE_ARGININE REPETITIVE MATRIX PROTEIN 4"/>
    <property type="match status" value="1"/>
</dbReference>
<feature type="compositionally biased region" description="Basic residues" evidence="1">
    <location>
        <begin position="107"/>
        <end position="123"/>
    </location>
</feature>
<reference evidence="2 3" key="1">
    <citation type="journal article" date="2012" name="Genome Biol.">
        <title>Sequencing three crocodilian genomes to illuminate the evolution of archosaurs and amniotes.</title>
        <authorList>
            <person name="St John J.A."/>
            <person name="Braun E.L."/>
            <person name="Isberg S.R."/>
            <person name="Miles L.G."/>
            <person name="Chong A.Y."/>
            <person name="Gongora J."/>
            <person name="Dalzell P."/>
            <person name="Moran C."/>
            <person name="Bed'hom B."/>
            <person name="Abzhanov A."/>
            <person name="Burgess S.C."/>
            <person name="Cooksey A.M."/>
            <person name="Castoe T.A."/>
            <person name="Crawford N.G."/>
            <person name="Densmore L.D."/>
            <person name="Drew J.C."/>
            <person name="Edwards S.V."/>
            <person name="Faircloth B.C."/>
            <person name="Fujita M.K."/>
            <person name="Greenwold M.J."/>
            <person name="Hoffmann F.G."/>
            <person name="Howard J.M."/>
            <person name="Iguchi T."/>
            <person name="Janes D.E."/>
            <person name="Khan S.Y."/>
            <person name="Kohno S."/>
            <person name="de Koning A.J."/>
            <person name="Lance S.L."/>
            <person name="McCarthy F.M."/>
            <person name="McCormack J.E."/>
            <person name="Merchant M.E."/>
            <person name="Peterson D.G."/>
            <person name="Pollock D.D."/>
            <person name="Pourmand N."/>
            <person name="Raney B.J."/>
            <person name="Roessler K.A."/>
            <person name="Sanford J.R."/>
            <person name="Sawyer R.H."/>
            <person name="Schmidt C.J."/>
            <person name="Triplett E.W."/>
            <person name="Tuberville T.D."/>
            <person name="Venegas-Anaya M."/>
            <person name="Howard J.T."/>
            <person name="Jarvis E.D."/>
            <person name="Guillette L.J.Jr."/>
            <person name="Glenn T.C."/>
            <person name="Green R.E."/>
            <person name="Ray D.A."/>
        </authorList>
    </citation>
    <scope>NUCLEOTIDE SEQUENCE [LARGE SCALE GENOMIC DNA]</scope>
    <source>
        <strain evidence="2">KSC_2009_1</strain>
    </source>
</reference>
<keyword evidence="3" id="KW-1185">Reference proteome</keyword>
<gene>
    <name evidence="2" type="primary">SRRM4</name>
    <name evidence="2" type="ORF">Y1Q_0022811</name>
</gene>
<organism evidence="2 3">
    <name type="scientific">Alligator mississippiensis</name>
    <name type="common">American alligator</name>
    <dbReference type="NCBI Taxonomy" id="8496"/>
    <lineage>
        <taxon>Eukaryota</taxon>
        <taxon>Metazoa</taxon>
        <taxon>Chordata</taxon>
        <taxon>Craniata</taxon>
        <taxon>Vertebrata</taxon>
        <taxon>Euteleostomi</taxon>
        <taxon>Archelosauria</taxon>
        <taxon>Archosauria</taxon>
        <taxon>Crocodylia</taxon>
        <taxon>Alligatoridae</taxon>
        <taxon>Alligatorinae</taxon>
        <taxon>Alligator</taxon>
    </lineage>
</organism>